<feature type="region of interest" description="Disordered" evidence="1">
    <location>
        <begin position="289"/>
        <end position="343"/>
    </location>
</feature>
<evidence type="ECO:0000313" key="2">
    <source>
        <dbReference type="EMBL" id="PWI65917.1"/>
    </source>
</evidence>
<feature type="region of interest" description="Disordered" evidence="1">
    <location>
        <begin position="73"/>
        <end position="156"/>
    </location>
</feature>
<feature type="region of interest" description="Disordered" evidence="1">
    <location>
        <begin position="436"/>
        <end position="473"/>
    </location>
</feature>
<accession>A0A2U3DUI3</accession>
<dbReference type="AlphaFoldDB" id="A0A2U3DUI3"/>
<sequence length="473" mass="50188">MPLRLLVPPAGWPAASDVVGGVFVCLRVRARDRIKRQAAGGRSVPCSLARSLAPDRMGPRVEANVPRCLAGIGPHRGTNMRPYRNQRGADAVPRAGQHDDCSNGHRDAAPVPSRSSHAGRWGCAGRVQGRGGGFMSTRGKGRLTRHTPSGSTGDDEMGLAAADAVFRTTFAGGIATRCGALPTWRPRLRHEHRSRTSGSRRLPTSSSLDARWMDSIGSGAVRPNHRFILPPALHRRANDRASPRPVGSTAGSQGITADSMLGGVVSRSPQTAAPEPQRAIWKEGISQEGMEGQAPAKKGPAPGPETPPHAPPRGAIRAGPRWRQKGRGVEAGDVSPSKARDGGVIGSLAHVTGPTPPVMGIGSGSAHNATRGGLRDAFVALASSRLLDVSQEKPPLQQREPRRLIDDRPAPCTNHRRMRPCWKLWKVGPQPAAAPGDLGFGGFEREFANAPPRRQTHVGLPPVRPPSYPPSIL</sequence>
<name>A0A2U3DUI3_PURLI</name>
<protein>
    <submittedName>
        <fullName evidence="2">Uncharacterized protein</fullName>
    </submittedName>
</protein>
<comment type="caution">
    <text evidence="2">The sequence shown here is derived from an EMBL/GenBank/DDBJ whole genome shotgun (WGS) entry which is preliminary data.</text>
</comment>
<dbReference type="Proteomes" id="UP000245956">
    <property type="component" value="Unassembled WGS sequence"/>
</dbReference>
<organism evidence="2 3">
    <name type="scientific">Purpureocillium lilacinum</name>
    <name type="common">Paecilomyces lilacinus</name>
    <dbReference type="NCBI Taxonomy" id="33203"/>
    <lineage>
        <taxon>Eukaryota</taxon>
        <taxon>Fungi</taxon>
        <taxon>Dikarya</taxon>
        <taxon>Ascomycota</taxon>
        <taxon>Pezizomycotina</taxon>
        <taxon>Sordariomycetes</taxon>
        <taxon>Hypocreomycetidae</taxon>
        <taxon>Hypocreales</taxon>
        <taxon>Ophiocordycipitaceae</taxon>
        <taxon>Purpureocillium</taxon>
    </lineage>
</organism>
<feature type="compositionally biased region" description="Basic and acidic residues" evidence="1">
    <location>
        <begin position="96"/>
        <end position="108"/>
    </location>
</feature>
<gene>
    <name evidence="2" type="ORF">PCL_05645</name>
</gene>
<reference evidence="2 3" key="1">
    <citation type="journal article" date="2016" name="Front. Microbiol.">
        <title>Genome and transcriptome sequences reveal the specific parasitism of the nematophagous Purpureocillium lilacinum 36-1.</title>
        <authorList>
            <person name="Xie J."/>
            <person name="Li S."/>
            <person name="Mo C."/>
            <person name="Xiao X."/>
            <person name="Peng D."/>
            <person name="Wang G."/>
            <person name="Xiao Y."/>
        </authorList>
    </citation>
    <scope>NUCLEOTIDE SEQUENCE [LARGE SCALE GENOMIC DNA]</scope>
    <source>
        <strain evidence="2 3">36-1</strain>
    </source>
</reference>
<dbReference type="EMBL" id="LCWV01000029">
    <property type="protein sequence ID" value="PWI65917.1"/>
    <property type="molecule type" value="Genomic_DNA"/>
</dbReference>
<evidence type="ECO:0000313" key="3">
    <source>
        <dbReference type="Proteomes" id="UP000245956"/>
    </source>
</evidence>
<feature type="region of interest" description="Disordered" evidence="1">
    <location>
        <begin position="234"/>
        <end position="257"/>
    </location>
</feature>
<feature type="compositionally biased region" description="Pro residues" evidence="1">
    <location>
        <begin position="462"/>
        <end position="473"/>
    </location>
</feature>
<evidence type="ECO:0000256" key="1">
    <source>
        <dbReference type="SAM" id="MobiDB-lite"/>
    </source>
</evidence>
<proteinExistence type="predicted"/>
<feature type="compositionally biased region" description="Pro residues" evidence="1">
    <location>
        <begin position="301"/>
        <end position="311"/>
    </location>
</feature>